<organism evidence="2">
    <name type="scientific">Roseihalotalea indica</name>
    <dbReference type="NCBI Taxonomy" id="2867963"/>
    <lineage>
        <taxon>Bacteria</taxon>
        <taxon>Pseudomonadati</taxon>
        <taxon>Bacteroidota</taxon>
        <taxon>Cytophagia</taxon>
        <taxon>Cytophagales</taxon>
        <taxon>Catalimonadaceae</taxon>
        <taxon>Roseihalotalea</taxon>
    </lineage>
</organism>
<dbReference type="AlphaFoldDB" id="A0AA49PYS4"/>
<reference evidence="2" key="1">
    <citation type="journal article" date="2023" name="Comput. Struct. Biotechnol. J.">
        <title>Discovery of a novel marine Bacteroidetes with a rich repertoire of carbohydrate-active enzymes.</title>
        <authorList>
            <person name="Chen B."/>
            <person name="Liu G."/>
            <person name="Chen Q."/>
            <person name="Wang H."/>
            <person name="Liu L."/>
            <person name="Tang K."/>
        </authorList>
    </citation>
    <scope>NUCLEOTIDE SEQUENCE</scope>
    <source>
        <strain evidence="2">TK19036</strain>
    </source>
</reference>
<keyword evidence="1" id="KW-0732">Signal</keyword>
<gene>
    <name evidence="2" type="ORF">K4G66_14200</name>
</gene>
<name>A0AA49PYS4_9BACT</name>
<reference evidence="2" key="2">
    <citation type="journal article" date="2024" name="Antonie Van Leeuwenhoek">
        <title>Roseihalotalea indica gen. nov., sp. nov., a halophilic Bacteroidetes from mesopelagic Southwest Indian Ocean with higher carbohydrate metabolic potential.</title>
        <authorList>
            <person name="Chen B."/>
            <person name="Zhang M."/>
            <person name="Lin D."/>
            <person name="Ye J."/>
            <person name="Tang K."/>
        </authorList>
    </citation>
    <scope>NUCLEOTIDE SEQUENCE</scope>
    <source>
        <strain evidence="2">TK19036</strain>
    </source>
</reference>
<feature type="signal peptide" evidence="1">
    <location>
        <begin position="1"/>
        <end position="26"/>
    </location>
</feature>
<proteinExistence type="predicted"/>
<evidence type="ECO:0000256" key="1">
    <source>
        <dbReference type="SAM" id="SignalP"/>
    </source>
</evidence>
<dbReference type="EMBL" id="CP120682">
    <property type="protein sequence ID" value="WKN39843.1"/>
    <property type="molecule type" value="Genomic_DNA"/>
</dbReference>
<dbReference type="Gene3D" id="2.60.40.3080">
    <property type="match status" value="1"/>
</dbReference>
<accession>A0AA49PYS4</accession>
<sequence>MNKNLRRVKKLILGLTIGCLSFSAVASDLPESEAANVSISPGKKRATIIMNAWNLSAYAPATVKILDKFGSVVYQEAVDSKDKHSKQYDFSKMESGKYTLVLESTAGEVNKPFIVGMNGVVREDKSKAYQNFRPVIIQKSKERSVFVGFSNVSDVPLKLTVTNTQGDVIYATEITGYQAYHQVINLKKLRPDNYTVNVYNMDYSYQRDIKNY</sequence>
<feature type="chain" id="PRO_5041464278" evidence="1">
    <location>
        <begin position="27"/>
        <end position="212"/>
    </location>
</feature>
<protein>
    <submittedName>
        <fullName evidence="2">Uncharacterized protein</fullName>
    </submittedName>
</protein>
<evidence type="ECO:0000313" key="2">
    <source>
        <dbReference type="EMBL" id="WKN39843.1"/>
    </source>
</evidence>